<feature type="compositionally biased region" description="Polar residues" evidence="1">
    <location>
        <begin position="28"/>
        <end position="39"/>
    </location>
</feature>
<feature type="compositionally biased region" description="Basic and acidic residues" evidence="1">
    <location>
        <begin position="476"/>
        <end position="490"/>
    </location>
</feature>
<feature type="compositionally biased region" description="Polar residues" evidence="1">
    <location>
        <begin position="599"/>
        <end position="609"/>
    </location>
</feature>
<proteinExistence type="predicted"/>
<dbReference type="STRING" id="98403.A0A151GXB2"/>
<gene>
    <name evidence="2" type="ORF">DCS_02887</name>
</gene>
<feature type="compositionally biased region" description="Basic and acidic residues" evidence="1">
    <location>
        <begin position="40"/>
        <end position="63"/>
    </location>
</feature>
<dbReference type="InParanoid" id="A0A151GXB2"/>
<dbReference type="EMBL" id="LAYC01000001">
    <property type="protein sequence ID" value="KYK61744.1"/>
    <property type="molecule type" value="Genomic_DNA"/>
</dbReference>
<evidence type="ECO:0000313" key="2">
    <source>
        <dbReference type="EMBL" id="KYK61744.1"/>
    </source>
</evidence>
<feature type="compositionally biased region" description="Polar residues" evidence="1">
    <location>
        <begin position="366"/>
        <end position="398"/>
    </location>
</feature>
<feature type="region of interest" description="Disordered" evidence="1">
    <location>
        <begin position="301"/>
        <end position="439"/>
    </location>
</feature>
<feature type="compositionally biased region" description="Low complexity" evidence="1">
    <location>
        <begin position="319"/>
        <end position="337"/>
    </location>
</feature>
<feature type="compositionally biased region" description="Basic and acidic residues" evidence="1">
    <location>
        <begin position="658"/>
        <end position="669"/>
    </location>
</feature>
<keyword evidence="3" id="KW-1185">Reference proteome</keyword>
<evidence type="ECO:0000256" key="1">
    <source>
        <dbReference type="SAM" id="MobiDB-lite"/>
    </source>
</evidence>
<feature type="region of interest" description="Disordered" evidence="1">
    <location>
        <begin position="476"/>
        <end position="703"/>
    </location>
</feature>
<reference evidence="2 3" key="1">
    <citation type="journal article" date="2016" name="Sci. Rep.">
        <title>Insights into Adaptations to a Near-Obligate Nematode Endoparasitic Lifestyle from the Finished Genome of Drechmeria coniospora.</title>
        <authorList>
            <person name="Zhang L."/>
            <person name="Zhou Z."/>
            <person name="Guo Q."/>
            <person name="Fokkens L."/>
            <person name="Miskei M."/>
            <person name="Pocsi I."/>
            <person name="Zhang W."/>
            <person name="Chen M."/>
            <person name="Wang L."/>
            <person name="Sun Y."/>
            <person name="Donzelli B.G."/>
            <person name="Gibson D.M."/>
            <person name="Nelson D.R."/>
            <person name="Luo J.G."/>
            <person name="Rep M."/>
            <person name="Liu H."/>
            <person name="Yang S."/>
            <person name="Wang J."/>
            <person name="Krasnoff S.B."/>
            <person name="Xu Y."/>
            <person name="Molnar I."/>
            <person name="Lin M."/>
        </authorList>
    </citation>
    <scope>NUCLEOTIDE SEQUENCE [LARGE SCALE GENOMIC DNA]</scope>
    <source>
        <strain evidence="2 3">ARSEF 6962</strain>
    </source>
</reference>
<dbReference type="RefSeq" id="XP_040661096.1">
    <property type="nucleotide sequence ID" value="XM_040800213.1"/>
</dbReference>
<feature type="compositionally biased region" description="Basic and acidic residues" evidence="1">
    <location>
        <begin position="677"/>
        <end position="691"/>
    </location>
</feature>
<evidence type="ECO:0000313" key="3">
    <source>
        <dbReference type="Proteomes" id="UP000076580"/>
    </source>
</evidence>
<feature type="compositionally biased region" description="Low complexity" evidence="1">
    <location>
        <begin position="620"/>
        <end position="639"/>
    </location>
</feature>
<protein>
    <recommendedName>
        <fullName evidence="4">Carboxylesterase family protein</fullName>
    </recommendedName>
</protein>
<feature type="compositionally biased region" description="Basic and acidic residues" evidence="1">
    <location>
        <begin position="525"/>
        <end position="541"/>
    </location>
</feature>
<comment type="caution">
    <text evidence="2">The sequence shown here is derived from an EMBL/GenBank/DDBJ whole genome shotgun (WGS) entry which is preliminary data.</text>
</comment>
<evidence type="ECO:0008006" key="4">
    <source>
        <dbReference type="Google" id="ProtNLM"/>
    </source>
</evidence>
<accession>A0A151GXB2</accession>
<organism evidence="2 3">
    <name type="scientific">Drechmeria coniospora</name>
    <name type="common">Nematophagous fungus</name>
    <name type="synonym">Meria coniospora</name>
    <dbReference type="NCBI Taxonomy" id="98403"/>
    <lineage>
        <taxon>Eukaryota</taxon>
        <taxon>Fungi</taxon>
        <taxon>Dikarya</taxon>
        <taxon>Ascomycota</taxon>
        <taxon>Pezizomycotina</taxon>
        <taxon>Sordariomycetes</taxon>
        <taxon>Hypocreomycetidae</taxon>
        <taxon>Hypocreales</taxon>
        <taxon>Ophiocordycipitaceae</taxon>
        <taxon>Drechmeria</taxon>
    </lineage>
</organism>
<name>A0A151GXB2_DRECN</name>
<dbReference type="Proteomes" id="UP000076580">
    <property type="component" value="Chromosome 01"/>
</dbReference>
<feature type="region of interest" description="Disordered" evidence="1">
    <location>
        <begin position="18"/>
        <end position="74"/>
    </location>
</feature>
<sequence>MVYAPDGVRTHMRNFFDILEDEPPPQVRSASGTMSSSSDPRTDAEHVLDELSAVDRRQNRSSEDDSSGGSSSWIVVGKTDNQRVAAGPVPFSISTEADANDAEVARRGARARRPPIESETFEPLEAVMEESMVHADSEAVPFAGVPSAVPSHPTLRGEAGSPRRHILTTLGPDPNIQEQVERHLAGQYDYILRYPLQAISTPAHASSRDGGNPQVASESKLYGCNFVGRRPQGESASRYGDGAKSADLSYFIATPVKANTYMLFGLDGRKDKIELFEPLVPQGGGASRVSEFLGQIQEALSPCHSPTSDRSDRSDNITAASSHPVSSWPASVSVPPADNSLEEQEELDEKQKAIKASKAVPAGKQSKPTPKTPSGQASSTVLKRSSHLGQGQSATVRVTQAGKMKPVMPRPASVEVGDQRPERRINSPAQQRASSSLSRVKLAAIRPASRMSLPVKSTKPLTVPNFELPGEAVARRLREQRDAREAKQAEALRASAPPPRPKISRPLARPTFDLPGEAISRRKREVREARLKAEEAEERRRREFKARPIRHSMGPTTMPRDTVTSLARQHRGSDDSGISMAGSMKGKRMSLRMPLPNSCAATHPTQGRGSATAVPDDASRTATASTGSSKGSSSTSEAGQQRLRDRKLATRDSINGRGQERERLEREAAVKASRAQAAERSRIAGREWAEKMRRKAMTSSEAV</sequence>
<dbReference type="AlphaFoldDB" id="A0A151GXB2"/>
<dbReference type="GeneID" id="63715530"/>
<feature type="compositionally biased region" description="Polar residues" evidence="1">
    <location>
        <begin position="427"/>
        <end position="438"/>
    </location>
</feature>